<comment type="caution">
    <text evidence="5">The sequence shown here is derived from an EMBL/GenBank/DDBJ whole genome shotgun (WGS) entry which is preliminary data.</text>
</comment>
<feature type="signal peptide" evidence="4">
    <location>
        <begin position="1"/>
        <end position="26"/>
    </location>
</feature>
<dbReference type="PANTHER" id="PTHR33376:SF7">
    <property type="entry name" value="C4-DICARBOXYLATE-BINDING PROTEIN DCTB"/>
    <property type="match status" value="1"/>
</dbReference>
<evidence type="ECO:0000256" key="2">
    <source>
        <dbReference type="ARBA" id="ARBA00022448"/>
    </source>
</evidence>
<dbReference type="Proteomes" id="UP000319212">
    <property type="component" value="Unassembled WGS sequence"/>
</dbReference>
<dbReference type="NCBIfam" id="NF037995">
    <property type="entry name" value="TRAP_S1"/>
    <property type="match status" value="1"/>
</dbReference>
<dbReference type="NCBIfam" id="TIGR00787">
    <property type="entry name" value="dctP"/>
    <property type="match status" value="1"/>
</dbReference>
<protein>
    <submittedName>
        <fullName evidence="5">TRAP transporter substrate-binding protein</fullName>
    </submittedName>
</protein>
<evidence type="ECO:0000256" key="1">
    <source>
        <dbReference type="ARBA" id="ARBA00009023"/>
    </source>
</evidence>
<dbReference type="Pfam" id="PF03480">
    <property type="entry name" value="DctP"/>
    <property type="match status" value="1"/>
</dbReference>
<evidence type="ECO:0000313" key="5">
    <source>
        <dbReference type="EMBL" id="TPG30824.1"/>
    </source>
</evidence>
<proteinExistence type="inferred from homology"/>
<gene>
    <name evidence="5" type="ORF">EAH82_05065</name>
</gene>
<evidence type="ECO:0000256" key="3">
    <source>
        <dbReference type="ARBA" id="ARBA00022729"/>
    </source>
</evidence>
<keyword evidence="2" id="KW-0813">Transport</keyword>
<dbReference type="PIRSF" id="PIRSF006470">
    <property type="entry name" value="DctB"/>
    <property type="match status" value="1"/>
</dbReference>
<name>A0A502E0D9_9BURK</name>
<keyword evidence="3 4" id="KW-0732">Signal</keyword>
<dbReference type="EMBL" id="RCZI01000001">
    <property type="protein sequence ID" value="TPG30824.1"/>
    <property type="molecule type" value="Genomic_DNA"/>
</dbReference>
<dbReference type="InterPro" id="IPR018389">
    <property type="entry name" value="DctP_fam"/>
</dbReference>
<dbReference type="GO" id="GO:0055085">
    <property type="term" value="P:transmembrane transport"/>
    <property type="evidence" value="ECO:0007669"/>
    <property type="project" value="InterPro"/>
</dbReference>
<evidence type="ECO:0000313" key="6">
    <source>
        <dbReference type="Proteomes" id="UP000319212"/>
    </source>
</evidence>
<dbReference type="AlphaFoldDB" id="A0A502E0D9"/>
<evidence type="ECO:0000256" key="4">
    <source>
        <dbReference type="SAM" id="SignalP"/>
    </source>
</evidence>
<dbReference type="PANTHER" id="PTHR33376">
    <property type="match status" value="1"/>
</dbReference>
<dbReference type="InterPro" id="IPR038404">
    <property type="entry name" value="TRAP_DctP_sf"/>
</dbReference>
<dbReference type="RefSeq" id="WP_140839163.1">
    <property type="nucleotide sequence ID" value="NZ_RCZI01000001.1"/>
</dbReference>
<comment type="similarity">
    <text evidence="1">Belongs to the bacterial solute-binding protein 7 family.</text>
</comment>
<dbReference type="InterPro" id="IPR004682">
    <property type="entry name" value="TRAP_DctP"/>
</dbReference>
<dbReference type="CDD" id="cd13679">
    <property type="entry name" value="PBP2_TRAP_YiaO_like"/>
    <property type="match status" value="1"/>
</dbReference>
<dbReference type="Gene3D" id="3.40.190.170">
    <property type="entry name" value="Bacterial extracellular solute-binding protein, family 7"/>
    <property type="match status" value="1"/>
</dbReference>
<reference evidence="5 6" key="1">
    <citation type="journal article" date="2019" name="Environ. Microbiol.">
        <title>Species interactions and distinct microbial communities in high Arctic permafrost affected cryosols are associated with the CH4 and CO2 gas fluxes.</title>
        <authorList>
            <person name="Altshuler I."/>
            <person name="Hamel J."/>
            <person name="Turney S."/>
            <person name="Magnuson E."/>
            <person name="Levesque R."/>
            <person name="Greer C."/>
            <person name="Whyte L.G."/>
        </authorList>
    </citation>
    <scope>NUCLEOTIDE SEQUENCE [LARGE SCALE GENOMIC DNA]</scope>
    <source>
        <strain evidence="5 6">S06.C</strain>
    </source>
</reference>
<dbReference type="GO" id="GO:0030288">
    <property type="term" value="C:outer membrane-bounded periplasmic space"/>
    <property type="evidence" value="ECO:0007669"/>
    <property type="project" value="InterPro"/>
</dbReference>
<dbReference type="OrthoDB" id="9794826at2"/>
<organism evidence="5 6">
    <name type="scientific">Variovorax guangxiensis</name>
    <dbReference type="NCBI Taxonomy" id="1775474"/>
    <lineage>
        <taxon>Bacteria</taxon>
        <taxon>Pseudomonadati</taxon>
        <taxon>Pseudomonadota</taxon>
        <taxon>Betaproteobacteria</taxon>
        <taxon>Burkholderiales</taxon>
        <taxon>Comamonadaceae</taxon>
        <taxon>Variovorax</taxon>
    </lineage>
</organism>
<sequence length="338" mass="36173">MSRSFIRTLGAAVAALSLLATGVASAQDIKERTIKVGLQNPKGHPAVMGGEKFAELVGAKSGGKIKVTLFPGGVLGGDAQTVSAVQGGTIEMTVLNSGILAAQVKEFAIYDFPFLFATSREVDAVVDGPFGSGLHAKLADKGIIGLAYWELGFRSLTNSKRPILKVEDIAGLKLRVIPSPINIDWVKALDANPTPLAFPELYAALEQRAVDGQENPVSVILANRFAEVQKHLALTNHQYNPQSVIISKKLWDTLGAAERQIIQSAALEAGQYQRTVSRELAASQLNELKKAGMQVTELPPAEQAKLRERIKPVIAKYSASVGETTLADLMAELAKLRK</sequence>
<feature type="chain" id="PRO_5021237932" evidence="4">
    <location>
        <begin position="27"/>
        <end position="338"/>
    </location>
</feature>
<accession>A0A502E0D9</accession>